<dbReference type="AlphaFoldDB" id="A0A554JCE7"/>
<gene>
    <name evidence="3" type="ORF">G01um101477_248</name>
</gene>
<feature type="transmembrane region" description="Helical" evidence="2">
    <location>
        <begin position="14"/>
        <end position="34"/>
    </location>
</feature>
<keyword evidence="2" id="KW-1133">Transmembrane helix</keyword>
<keyword evidence="2" id="KW-0812">Transmembrane</keyword>
<comment type="caution">
    <text evidence="3">The sequence shown here is derived from an EMBL/GenBank/DDBJ whole genome shotgun (WGS) entry which is preliminary data.</text>
</comment>
<evidence type="ECO:0000256" key="1">
    <source>
        <dbReference type="SAM" id="MobiDB-lite"/>
    </source>
</evidence>
<dbReference type="Proteomes" id="UP000319613">
    <property type="component" value="Unassembled WGS sequence"/>
</dbReference>
<evidence type="ECO:0000313" key="4">
    <source>
        <dbReference type="Proteomes" id="UP000319613"/>
    </source>
</evidence>
<evidence type="ECO:0000256" key="2">
    <source>
        <dbReference type="SAM" id="Phobius"/>
    </source>
</evidence>
<dbReference type="EMBL" id="VMFF01000017">
    <property type="protein sequence ID" value="TSC66042.1"/>
    <property type="molecule type" value="Genomic_DNA"/>
</dbReference>
<feature type="region of interest" description="Disordered" evidence="1">
    <location>
        <begin position="57"/>
        <end position="83"/>
    </location>
</feature>
<protein>
    <submittedName>
        <fullName evidence="3">Uncharacterized protein</fullName>
    </submittedName>
</protein>
<accession>A0A554JCE7</accession>
<name>A0A554JCE7_9BACT</name>
<evidence type="ECO:0000313" key="3">
    <source>
        <dbReference type="EMBL" id="TSC66042.1"/>
    </source>
</evidence>
<organism evidence="3 4">
    <name type="scientific">Candidatus Doudnabacteria bacterium Gr01-1014_77</name>
    <dbReference type="NCBI Taxonomy" id="2017133"/>
    <lineage>
        <taxon>Bacteria</taxon>
        <taxon>Candidatus Doudnaibacteriota</taxon>
    </lineage>
</organism>
<keyword evidence="2" id="KW-0472">Membrane</keyword>
<reference evidence="3 4" key="1">
    <citation type="submission" date="2017-07" db="EMBL/GenBank/DDBJ databases">
        <title>Mechanisms for carbon and nitrogen cycling indicate functional differentiation within the Candidate Phyla Radiation.</title>
        <authorList>
            <person name="Danczak R.E."/>
            <person name="Johnston M.D."/>
            <person name="Kenah C."/>
            <person name="Slattery M."/>
            <person name="Wrighton K.C."/>
            <person name="Wilkins M.J."/>
        </authorList>
    </citation>
    <scope>NUCLEOTIDE SEQUENCE [LARGE SCALE GENOMIC DNA]</scope>
    <source>
        <strain evidence="3">Gr01-1014_77</strain>
    </source>
</reference>
<sequence>MRSKCIYPTSIGNVVRILAVIIVHRMAIVIRSVSFAKKPRRFRMTIRTITSSTVTTGTRGTAEASITDGKRITPETGMSKARRSAGTMLIVRNMTKIS</sequence>
<proteinExistence type="predicted"/>